<dbReference type="EMBL" id="KI911140">
    <property type="protein sequence ID" value="ETS05229.1"/>
    <property type="molecule type" value="Genomic_DNA"/>
</dbReference>
<evidence type="ECO:0000313" key="1">
    <source>
        <dbReference type="EMBL" id="ETS05229.1"/>
    </source>
</evidence>
<dbReference type="AlphaFoldDB" id="A0A024SKS7"/>
<evidence type="ECO:0000313" key="2">
    <source>
        <dbReference type="Proteomes" id="UP000024376"/>
    </source>
</evidence>
<sequence>MSTAIPPVTRFLTRKSSATSGAVINNLQRQSDFGLRFAVCAAEARGGRKEDKGCRSTFTSTFMCLPWARQA</sequence>
<dbReference type="HOGENOM" id="CLU_2741862_0_0_1"/>
<protein>
    <submittedName>
        <fullName evidence="1">Uncharacterized protein</fullName>
    </submittedName>
</protein>
<proteinExistence type="predicted"/>
<name>A0A024SKS7_HYPJR</name>
<reference evidence="2" key="1">
    <citation type="journal article" date="2013" name="Ind. Biotechnol.">
        <title>Comparative genomics analysis of Trichoderma reesei strains.</title>
        <authorList>
            <person name="Koike H."/>
            <person name="Aerts A."/>
            <person name="LaButti K."/>
            <person name="Grigoriev I.V."/>
            <person name="Baker S.E."/>
        </authorList>
    </citation>
    <scope>NUCLEOTIDE SEQUENCE [LARGE SCALE GENOMIC DNA]</scope>
    <source>
        <strain evidence="2">ATCC 56765 / BCRC 32924 / NRRL 11460 / Rut C-30</strain>
    </source>
</reference>
<accession>A0A024SKS7</accession>
<dbReference type="Proteomes" id="UP000024376">
    <property type="component" value="Unassembled WGS sequence"/>
</dbReference>
<organism evidence="1 2">
    <name type="scientific">Hypocrea jecorina (strain ATCC 56765 / BCRC 32924 / NRRL 11460 / Rut C-30)</name>
    <name type="common">Trichoderma reesei</name>
    <dbReference type="NCBI Taxonomy" id="1344414"/>
    <lineage>
        <taxon>Eukaryota</taxon>
        <taxon>Fungi</taxon>
        <taxon>Dikarya</taxon>
        <taxon>Ascomycota</taxon>
        <taxon>Pezizomycotina</taxon>
        <taxon>Sordariomycetes</taxon>
        <taxon>Hypocreomycetidae</taxon>
        <taxon>Hypocreales</taxon>
        <taxon>Hypocreaceae</taxon>
        <taxon>Trichoderma</taxon>
    </lineage>
</organism>
<gene>
    <name evidence="1" type="ORF">M419DRAFT_117500</name>
</gene>
<dbReference type="KEGG" id="trr:M419DRAFT_117500"/>